<dbReference type="Pfam" id="PF00248">
    <property type="entry name" value="Aldo_ket_red"/>
    <property type="match status" value="1"/>
</dbReference>
<comment type="subcellular location">
    <subcellularLocation>
        <location evidence="1">Cytoplasm</location>
    </subcellularLocation>
</comment>
<keyword evidence="9" id="KW-0521">NADP</keyword>
<dbReference type="GeneID" id="22577626"/>
<feature type="domain" description="NADP-dependent oxidoreductase" evidence="19">
    <location>
        <begin position="23"/>
        <end position="270"/>
    </location>
</feature>
<evidence type="ECO:0000256" key="15">
    <source>
        <dbReference type="ARBA" id="ARBA00079905"/>
    </source>
</evidence>
<dbReference type="EMBL" id="CP009400">
    <property type="protein sequence ID" value="AIO00788.1"/>
    <property type="molecule type" value="Genomic_DNA"/>
</dbReference>
<dbReference type="OrthoDB" id="416253at2759"/>
<dbReference type="PROSITE" id="PS00062">
    <property type="entry name" value="ALDOKETO_REDUCTASE_2"/>
    <property type="match status" value="1"/>
</dbReference>
<evidence type="ECO:0000313" key="21">
    <source>
        <dbReference type="Proteomes" id="UP000063063"/>
    </source>
</evidence>
<evidence type="ECO:0000256" key="13">
    <source>
        <dbReference type="ARBA" id="ARBA00050342"/>
    </source>
</evidence>
<evidence type="ECO:0000256" key="9">
    <source>
        <dbReference type="ARBA" id="ARBA00022857"/>
    </source>
</evidence>
<evidence type="ECO:0000256" key="17">
    <source>
        <dbReference type="PIRSR" id="PIRSR000097-2"/>
    </source>
</evidence>
<evidence type="ECO:0000256" key="7">
    <source>
        <dbReference type="ARBA" id="ARBA00022585"/>
    </source>
</evidence>
<dbReference type="PROSITE" id="PS00798">
    <property type="entry name" value="ALDOKETO_REDUCTASE_1"/>
    <property type="match status" value="1"/>
</dbReference>
<keyword evidence="10 20" id="KW-0560">Oxidoreductase</keyword>
<dbReference type="InterPro" id="IPR036812">
    <property type="entry name" value="NAD(P)_OxRdtase_dom_sf"/>
</dbReference>
<reference evidence="20 21" key="1">
    <citation type="journal article" date="2015" name="Sci. Rep.">
        <title>The genome of Leishmania panamensis: insights into genomics of the L. (Viannia) subgenus.</title>
        <authorList>
            <person name="Llanes A."/>
            <person name="Restrepo C.M."/>
            <person name="Vecchio G.D."/>
            <person name="Anguizola F.J."/>
            <person name="Lleonart R."/>
        </authorList>
    </citation>
    <scope>NUCLEOTIDE SEQUENCE [LARGE SCALE GENOMIC DNA]</scope>
    <source>
        <strain evidence="20 21">MHOM/PA/94/PSC-1</strain>
    </source>
</reference>
<dbReference type="InterPro" id="IPR023210">
    <property type="entry name" value="NADP_OxRdtase_dom"/>
</dbReference>
<evidence type="ECO:0000256" key="4">
    <source>
        <dbReference type="ARBA" id="ARBA00011245"/>
    </source>
</evidence>
<keyword evidence="5" id="KW-0644">Prostaglandin metabolism</keyword>
<protein>
    <recommendedName>
        <fullName evidence="14">9,11-endoperoxide prostaglandin H2 reductase</fullName>
    </recommendedName>
    <alternativeName>
        <fullName evidence="15">Prostaglandin F2-alpha synthase</fullName>
    </alternativeName>
</protein>
<evidence type="ECO:0000256" key="18">
    <source>
        <dbReference type="PIRSR" id="PIRSR000097-3"/>
    </source>
</evidence>
<evidence type="ECO:0000256" key="16">
    <source>
        <dbReference type="PIRSR" id="PIRSR000097-1"/>
    </source>
</evidence>
<keyword evidence="21" id="KW-1185">Reference proteome</keyword>
<evidence type="ECO:0000256" key="10">
    <source>
        <dbReference type="ARBA" id="ARBA00023002"/>
    </source>
</evidence>
<gene>
    <name evidence="20" type="primary">PGFS</name>
    <name evidence="20" type="ORF">LPMP_312000</name>
</gene>
<feature type="site" description="Lowers pKa of active site Tyr" evidence="18">
    <location>
        <position position="79"/>
    </location>
</feature>
<sequence>MTNVGKTAVTLSNGVNMPQFGLGVWQSPAGEATENAVKWALQAGYRHIDTAAIYKNEESVGAGLRASGVPREEVFITTKLWNTEHGYESTLAAFEESRKRLGVQYIDLYLIHWPRGNAILLKEGKKYLDSWRAFERLYADKKVRAIGVSNFNIHHLEDVLAMCSVPPMVNQVELHPLNNQAELRAFCDAKGIKVEAWSPLGQGNLVTHPLLITIGEKYKKTAAQVMLRWDIQHNLITIPKSVHKERVEENANIFDFELSAEDMANIDALNSNVRYGPNPDEAQF</sequence>
<dbReference type="PANTHER" id="PTHR43827:SF3">
    <property type="entry name" value="NADP-DEPENDENT OXIDOREDUCTASE DOMAIN-CONTAINING PROTEIN"/>
    <property type="match status" value="1"/>
</dbReference>
<dbReference type="RefSeq" id="XP_010701588.1">
    <property type="nucleotide sequence ID" value="XM_010703286.1"/>
</dbReference>
<dbReference type="SUPFAM" id="SSF51430">
    <property type="entry name" value="NAD(P)-linked oxidoreductase"/>
    <property type="match status" value="1"/>
</dbReference>
<evidence type="ECO:0000256" key="5">
    <source>
        <dbReference type="ARBA" id="ARBA00022501"/>
    </source>
</evidence>
<evidence type="ECO:0000256" key="3">
    <source>
        <dbReference type="ARBA" id="ARBA00007905"/>
    </source>
</evidence>
<name>A0A088RXB1_LEIPA</name>
<evidence type="ECO:0000256" key="11">
    <source>
        <dbReference type="ARBA" id="ARBA00023098"/>
    </source>
</evidence>
<dbReference type="PRINTS" id="PR00069">
    <property type="entry name" value="ALDKETRDTASE"/>
</dbReference>
<comment type="pathway">
    <text evidence="2">Lipid metabolism; prostaglandin biosynthesis.</text>
</comment>
<dbReference type="Gene3D" id="3.20.20.100">
    <property type="entry name" value="NADP-dependent oxidoreductase domain"/>
    <property type="match status" value="1"/>
</dbReference>
<feature type="binding site" evidence="17">
    <location>
        <position position="112"/>
    </location>
    <ligand>
        <name>substrate</name>
    </ligand>
</feature>
<keyword evidence="7" id="KW-0643">Prostaglandin biosynthesis</keyword>
<dbReference type="PANTHER" id="PTHR43827">
    <property type="entry name" value="2,5-DIKETO-D-GLUCONIC ACID REDUCTASE"/>
    <property type="match status" value="1"/>
</dbReference>
<dbReference type="GO" id="GO:0016616">
    <property type="term" value="F:oxidoreductase activity, acting on the CH-OH group of donors, NAD or NADP as acceptor"/>
    <property type="evidence" value="ECO:0007669"/>
    <property type="project" value="UniProtKB-ARBA"/>
</dbReference>
<dbReference type="GO" id="GO:0005737">
    <property type="term" value="C:cytoplasm"/>
    <property type="evidence" value="ECO:0007669"/>
    <property type="project" value="UniProtKB-SubCell"/>
</dbReference>
<evidence type="ECO:0000256" key="8">
    <source>
        <dbReference type="ARBA" id="ARBA00022832"/>
    </source>
</evidence>
<proteinExistence type="inferred from homology"/>
<comment type="catalytic activity">
    <reaction evidence="13">
        <text>prostaglandin F2alpha + NADP(+) = prostaglandin H2 + NADPH + H(+)</text>
        <dbReference type="Rhea" id="RHEA:45312"/>
        <dbReference type="ChEBI" id="CHEBI:15378"/>
        <dbReference type="ChEBI" id="CHEBI:57404"/>
        <dbReference type="ChEBI" id="CHEBI:57405"/>
        <dbReference type="ChEBI" id="CHEBI:57783"/>
        <dbReference type="ChEBI" id="CHEBI:58349"/>
    </reaction>
</comment>
<dbReference type="VEuPathDB" id="TriTrypDB:LPAL13_310026900"/>
<dbReference type="KEGG" id="lpan:LPMP_312000"/>
<evidence type="ECO:0000256" key="14">
    <source>
        <dbReference type="ARBA" id="ARBA00067802"/>
    </source>
</evidence>
<evidence type="ECO:0000256" key="12">
    <source>
        <dbReference type="ARBA" id="ARBA00023160"/>
    </source>
</evidence>
<feature type="active site" description="Proton donor" evidence="16">
    <location>
        <position position="54"/>
    </location>
</feature>
<evidence type="ECO:0000259" key="19">
    <source>
        <dbReference type="Pfam" id="PF00248"/>
    </source>
</evidence>
<dbReference type="GO" id="GO:0006633">
    <property type="term" value="P:fatty acid biosynthetic process"/>
    <property type="evidence" value="ECO:0007669"/>
    <property type="project" value="UniProtKB-KW"/>
</dbReference>
<evidence type="ECO:0000256" key="1">
    <source>
        <dbReference type="ARBA" id="ARBA00004496"/>
    </source>
</evidence>
<organism evidence="20 21">
    <name type="scientific">Leishmania panamensis</name>
    <dbReference type="NCBI Taxonomy" id="5679"/>
    <lineage>
        <taxon>Eukaryota</taxon>
        <taxon>Discoba</taxon>
        <taxon>Euglenozoa</taxon>
        <taxon>Kinetoplastea</taxon>
        <taxon>Metakinetoplastina</taxon>
        <taxon>Trypanosomatida</taxon>
        <taxon>Trypanosomatidae</taxon>
        <taxon>Leishmaniinae</taxon>
        <taxon>Leishmania</taxon>
        <taxon>Leishmania guyanensis species complex</taxon>
    </lineage>
</organism>
<dbReference type="VEuPathDB" id="TriTrypDB:LPMP_312000"/>
<comment type="similarity">
    <text evidence="3">Belongs to the aldo/keto reductase family.</text>
</comment>
<dbReference type="Proteomes" id="UP000063063">
    <property type="component" value="Chromosome 31"/>
</dbReference>
<keyword evidence="11" id="KW-0443">Lipid metabolism</keyword>
<dbReference type="eggNOG" id="KOG1577">
    <property type="taxonomic scope" value="Eukaryota"/>
</dbReference>
<keyword evidence="6" id="KW-0444">Lipid biosynthesis</keyword>
<dbReference type="InterPro" id="IPR018170">
    <property type="entry name" value="Aldo/ket_reductase_CS"/>
</dbReference>
<keyword evidence="12" id="KW-0275">Fatty acid biosynthesis</keyword>
<comment type="subunit">
    <text evidence="4">Monomer.</text>
</comment>
<evidence type="ECO:0000256" key="2">
    <source>
        <dbReference type="ARBA" id="ARBA00004702"/>
    </source>
</evidence>
<dbReference type="AlphaFoldDB" id="A0A088RXB1"/>
<dbReference type="InterPro" id="IPR020471">
    <property type="entry name" value="AKR"/>
</dbReference>
<dbReference type="PIRSF" id="PIRSF000097">
    <property type="entry name" value="AKR"/>
    <property type="match status" value="1"/>
</dbReference>
<accession>A0A088RXB1</accession>
<keyword evidence="8" id="KW-0276">Fatty acid metabolism</keyword>
<evidence type="ECO:0000313" key="20">
    <source>
        <dbReference type="EMBL" id="AIO00788.1"/>
    </source>
</evidence>
<evidence type="ECO:0000256" key="6">
    <source>
        <dbReference type="ARBA" id="ARBA00022516"/>
    </source>
</evidence>
<dbReference type="FunFam" id="3.20.20.100:FF:000015">
    <property type="entry name" value="Oxidoreductase, aldo/keto reductase family"/>
    <property type="match status" value="1"/>
</dbReference>